<dbReference type="OrthoDB" id="5184029at2"/>
<organism evidence="1 2">
    <name type="scientific">Stackebrandtia nassauensis (strain DSM 44728 / CIP 108903 / NRRL B-16338 / NBRC 102104 / LLR-40K-21)</name>
    <dbReference type="NCBI Taxonomy" id="446470"/>
    <lineage>
        <taxon>Bacteria</taxon>
        <taxon>Bacillati</taxon>
        <taxon>Actinomycetota</taxon>
        <taxon>Actinomycetes</taxon>
        <taxon>Glycomycetales</taxon>
        <taxon>Glycomycetaceae</taxon>
        <taxon>Stackebrandtia</taxon>
    </lineage>
</organism>
<proteinExistence type="predicted"/>
<keyword evidence="2" id="KW-1185">Reference proteome</keyword>
<dbReference type="eggNOG" id="ENOG5031VPJ">
    <property type="taxonomic scope" value="Bacteria"/>
</dbReference>
<dbReference type="Proteomes" id="UP000000844">
    <property type="component" value="Chromosome"/>
</dbReference>
<protein>
    <submittedName>
        <fullName evidence="1">Uncharacterized protein</fullName>
    </submittedName>
</protein>
<gene>
    <name evidence="1" type="ordered locus">Snas_1387</name>
</gene>
<name>D3PV41_STANL</name>
<dbReference type="AlphaFoldDB" id="D3PV41"/>
<accession>D3PV41</accession>
<dbReference type="RefSeq" id="WP_013016665.1">
    <property type="nucleotide sequence ID" value="NC_013947.1"/>
</dbReference>
<dbReference type="EMBL" id="CP001778">
    <property type="protein sequence ID" value="ADD41094.1"/>
    <property type="molecule type" value="Genomic_DNA"/>
</dbReference>
<sequence>MSMTILPVGKPLGACFPPADPPAEQPDFYEVHVANDVEQLTELEWQVYYAAYGEPDQHAEHRVDRDWVIKSLSNDLSTSKVSATVDDLVGRGLLVEANLHGNSAMDVLTGYRLIPTAVGISNAPEDPNLRWIGQHGEGMLGIPQLSFLIWSFSYRTASMWDCCAMFAENPDSVDGATAQDIGAQIADSLPSIVSMELGYLEPSDQ</sequence>
<dbReference type="KEGG" id="sna:Snas_1387"/>
<reference evidence="1 2" key="1">
    <citation type="journal article" date="2009" name="Stand. Genomic Sci.">
        <title>Complete genome sequence of Stackebrandtia nassauensis type strain (LLR-40K-21).</title>
        <authorList>
            <person name="Munk C."/>
            <person name="Lapidus A."/>
            <person name="Copeland A."/>
            <person name="Jando M."/>
            <person name="Mayilraj S."/>
            <person name="Glavina Del Rio T."/>
            <person name="Nolan M."/>
            <person name="Chen F."/>
            <person name="Lucas S."/>
            <person name="Tice H."/>
            <person name="Cheng J.F."/>
            <person name="Han C."/>
            <person name="Detter J.C."/>
            <person name="Bruce D."/>
            <person name="Goodwin L."/>
            <person name="Chain P."/>
            <person name="Pitluck S."/>
            <person name="Goker M."/>
            <person name="Ovchinikova G."/>
            <person name="Pati A."/>
            <person name="Ivanova N."/>
            <person name="Mavromatis K."/>
            <person name="Chen A."/>
            <person name="Palaniappan K."/>
            <person name="Land M."/>
            <person name="Hauser L."/>
            <person name="Chang Y.J."/>
            <person name="Jeffries C.D."/>
            <person name="Bristow J."/>
            <person name="Eisen J.A."/>
            <person name="Markowitz V."/>
            <person name="Hugenholtz P."/>
            <person name="Kyrpides N.C."/>
            <person name="Klenk H.P."/>
        </authorList>
    </citation>
    <scope>NUCLEOTIDE SEQUENCE [LARGE SCALE GENOMIC DNA]</scope>
    <source>
        <strain evidence="2">DSM 44728 / CIP 108903 / NRRL B-16338 / NBRC 102104 / LLR-40K-21</strain>
    </source>
</reference>
<evidence type="ECO:0000313" key="2">
    <source>
        <dbReference type="Proteomes" id="UP000000844"/>
    </source>
</evidence>
<dbReference type="HOGENOM" id="CLU_1293546_0_0_11"/>
<dbReference type="STRING" id="446470.Snas_1387"/>
<evidence type="ECO:0000313" key="1">
    <source>
        <dbReference type="EMBL" id="ADD41094.1"/>
    </source>
</evidence>